<dbReference type="AlphaFoldDB" id="A0AAW2HKB0"/>
<comment type="caution">
    <text evidence="1">The sequence shown here is derived from an EMBL/GenBank/DDBJ whole genome shotgun (WGS) entry which is preliminary data.</text>
</comment>
<organism evidence="1">
    <name type="scientific">Menopon gallinae</name>
    <name type="common">poultry shaft louse</name>
    <dbReference type="NCBI Taxonomy" id="328185"/>
    <lineage>
        <taxon>Eukaryota</taxon>
        <taxon>Metazoa</taxon>
        <taxon>Ecdysozoa</taxon>
        <taxon>Arthropoda</taxon>
        <taxon>Hexapoda</taxon>
        <taxon>Insecta</taxon>
        <taxon>Pterygota</taxon>
        <taxon>Neoptera</taxon>
        <taxon>Paraneoptera</taxon>
        <taxon>Psocodea</taxon>
        <taxon>Troctomorpha</taxon>
        <taxon>Phthiraptera</taxon>
        <taxon>Amblycera</taxon>
        <taxon>Menoponidae</taxon>
        <taxon>Menopon</taxon>
    </lineage>
</organism>
<dbReference type="EMBL" id="JARGDH010000004">
    <property type="protein sequence ID" value="KAL0269977.1"/>
    <property type="molecule type" value="Genomic_DNA"/>
</dbReference>
<evidence type="ECO:0000313" key="1">
    <source>
        <dbReference type="EMBL" id="KAL0269977.1"/>
    </source>
</evidence>
<name>A0AAW2HKB0_9NEOP</name>
<accession>A0AAW2HKB0</accession>
<gene>
    <name evidence="1" type="ORF">PYX00_007541</name>
</gene>
<protein>
    <submittedName>
        <fullName evidence="1">Uncharacterized protein</fullName>
    </submittedName>
</protein>
<sequence length="93" mass="10668">MIKLLLLINKMRKSFRLSEGLVQVLITKKAVECLKRRKRDVANVVDAFCHVIWSGAVVQKKRIHYGLNRLLTIEVFEFSAAPAFEGVFHVECP</sequence>
<proteinExistence type="predicted"/>
<reference evidence="1" key="1">
    <citation type="journal article" date="2024" name="Gigascience">
        <title>Chromosome-level genome of the poultry shaft louse Menopon gallinae provides insight into the host-switching and adaptive evolution of parasitic lice.</title>
        <authorList>
            <person name="Xu Y."/>
            <person name="Ma L."/>
            <person name="Liu S."/>
            <person name="Liang Y."/>
            <person name="Liu Q."/>
            <person name="He Z."/>
            <person name="Tian L."/>
            <person name="Duan Y."/>
            <person name="Cai W."/>
            <person name="Li H."/>
            <person name="Song F."/>
        </authorList>
    </citation>
    <scope>NUCLEOTIDE SEQUENCE</scope>
    <source>
        <strain evidence="1">Cailab_2023a</strain>
    </source>
</reference>